<dbReference type="Proteomes" id="UP000012283">
    <property type="component" value="Unassembled WGS sequence"/>
</dbReference>
<reference evidence="1 2" key="1">
    <citation type="submission" date="2013-03" db="EMBL/GenBank/DDBJ databases">
        <title>Draft genome sequence of Gracibacillus halophilus YIM-C55.5, a moderately halophilic and thermophilic organism from the Xiaochaidamu salt lake.</title>
        <authorList>
            <person name="Sugumar T."/>
            <person name="Polireddy D.R."/>
            <person name="Antony A."/>
            <person name="Madhava Y.R."/>
            <person name="Sivakumar N."/>
        </authorList>
    </citation>
    <scope>NUCLEOTIDE SEQUENCE [LARGE SCALE GENOMIC DNA]</scope>
    <source>
        <strain evidence="1 2">YIM-C55.5</strain>
    </source>
</reference>
<dbReference type="Pfam" id="PF10676">
    <property type="entry name" value="gerPA"/>
    <property type="match status" value="1"/>
</dbReference>
<evidence type="ECO:0000313" key="1">
    <source>
        <dbReference type="EMBL" id="ENH95655.1"/>
    </source>
</evidence>
<protein>
    <submittedName>
        <fullName evidence="1">Uncharacterized protein</fullName>
    </submittedName>
</protein>
<evidence type="ECO:0000313" key="2">
    <source>
        <dbReference type="Proteomes" id="UP000012283"/>
    </source>
</evidence>
<proteinExistence type="predicted"/>
<gene>
    <name evidence="1" type="ORF">J416_15037</name>
</gene>
<name>N4WMB8_9BACI</name>
<sequence>MPAFVGAVKVINMGASSIFHIGDVYSMSLIQLRKHLLVVDRSTQGMAFKFISKMPIQSLQMMIHLIKM</sequence>
<keyword evidence="2" id="KW-1185">Reference proteome</keyword>
<dbReference type="AlphaFoldDB" id="N4WMB8"/>
<dbReference type="InterPro" id="IPR019618">
    <property type="entry name" value="Spore_germination_GerPA"/>
</dbReference>
<dbReference type="EMBL" id="APML01000084">
    <property type="protein sequence ID" value="ENH95655.1"/>
    <property type="molecule type" value="Genomic_DNA"/>
</dbReference>
<dbReference type="STRING" id="1308866.J416_15037"/>
<accession>N4WMB8</accession>
<comment type="caution">
    <text evidence="1">The sequence shown here is derived from an EMBL/GenBank/DDBJ whole genome shotgun (WGS) entry which is preliminary data.</text>
</comment>
<organism evidence="1 2">
    <name type="scientific">Gracilibacillus halophilus YIM-C55.5</name>
    <dbReference type="NCBI Taxonomy" id="1308866"/>
    <lineage>
        <taxon>Bacteria</taxon>
        <taxon>Bacillati</taxon>
        <taxon>Bacillota</taxon>
        <taxon>Bacilli</taxon>
        <taxon>Bacillales</taxon>
        <taxon>Bacillaceae</taxon>
        <taxon>Gracilibacillus</taxon>
    </lineage>
</organism>